<keyword evidence="2" id="KW-1185">Reference proteome</keyword>
<gene>
    <name evidence="1" type="ORF">SAMN04488011_102180</name>
</gene>
<dbReference type="OrthoDB" id="848759at2"/>
<accession>A0A1H8D2Q3</accession>
<protein>
    <recommendedName>
        <fullName evidence="3">Glycosyl transferase family 2</fullName>
    </recommendedName>
</protein>
<dbReference type="AlphaFoldDB" id="A0A1H8D2Q3"/>
<evidence type="ECO:0000313" key="1">
    <source>
        <dbReference type="EMBL" id="SEN01583.1"/>
    </source>
</evidence>
<organism evidence="1 2">
    <name type="scientific">Palleronia pelagia</name>
    <dbReference type="NCBI Taxonomy" id="387096"/>
    <lineage>
        <taxon>Bacteria</taxon>
        <taxon>Pseudomonadati</taxon>
        <taxon>Pseudomonadota</taxon>
        <taxon>Alphaproteobacteria</taxon>
        <taxon>Rhodobacterales</taxon>
        <taxon>Roseobacteraceae</taxon>
        <taxon>Palleronia</taxon>
    </lineage>
</organism>
<name>A0A1H8D2Q3_9RHOB</name>
<dbReference type="Proteomes" id="UP000199372">
    <property type="component" value="Unassembled WGS sequence"/>
</dbReference>
<reference evidence="2" key="1">
    <citation type="submission" date="2016-10" db="EMBL/GenBank/DDBJ databases">
        <authorList>
            <person name="Varghese N."/>
            <person name="Submissions S."/>
        </authorList>
    </citation>
    <scope>NUCLEOTIDE SEQUENCE [LARGE SCALE GENOMIC DNA]</scope>
    <source>
        <strain evidence="2">DSM 26893</strain>
    </source>
</reference>
<dbReference type="EMBL" id="FOCM01000002">
    <property type="protein sequence ID" value="SEN01583.1"/>
    <property type="molecule type" value="Genomic_DNA"/>
</dbReference>
<evidence type="ECO:0000313" key="2">
    <source>
        <dbReference type="Proteomes" id="UP000199372"/>
    </source>
</evidence>
<sequence>MQTFERSTEMDLLLVSGARPILLEKTLKSFSSNVLSNFRLTNIFVNIDRFQGGEREVSQAEEIVLGFFPNAIIRKPEMPSFTSAVSWLWQSVRSPFCFHLEDDWIAETQISEDMVLPYFSTEVRQVSILTREKNWSPQVPFHCKWRRRKFLGLNFGREYLANEPVFTTSPSFLERDFARACGSMMDVSLDPEKQLYDGKNVELRNFTSKFRNRIISDSGKFLIKDIGRAFREESGLKKEIVDGKSSWVEN</sequence>
<evidence type="ECO:0008006" key="3">
    <source>
        <dbReference type="Google" id="ProtNLM"/>
    </source>
</evidence>
<proteinExistence type="predicted"/>
<dbReference type="RefSeq" id="WP_139209980.1">
    <property type="nucleotide sequence ID" value="NZ_FOCM01000002.1"/>
</dbReference>